<dbReference type="EMBL" id="PGCP01000010">
    <property type="protein sequence ID" value="PJC93755.1"/>
    <property type="molecule type" value="Genomic_DNA"/>
</dbReference>
<evidence type="ECO:0000313" key="3">
    <source>
        <dbReference type="Proteomes" id="UP000232060"/>
    </source>
</evidence>
<name>A0A2M8HB37_9GAMM</name>
<dbReference type="AlphaFoldDB" id="A0A2M8HB37"/>
<evidence type="ECO:0000313" key="2">
    <source>
        <dbReference type="EMBL" id="PJC93755.1"/>
    </source>
</evidence>
<sequence>MTLRAFFPLLLGALLLSGCAQRTSYDYSDFKESKPTSILVLPPVNNSPDVKAGPSLQSQITYPLAESGYYVLPVAVTNETFRQNGVTEAADIHALPIKKLHEIYGADTALYIDIGNYGTSYLVISSETVVTASARLVDLRTGKQLWAGSASASSAEQQGNSGGGLIGMLVVAVVNQIANTVTDKGHEIAGVTSFRLLSADMPNGILYGPYSPKYQKK</sequence>
<feature type="signal peptide" evidence="1">
    <location>
        <begin position="1"/>
        <end position="22"/>
    </location>
</feature>
<organism evidence="2 3">
    <name type="scientific">Aeromonas lusitana</name>
    <dbReference type="NCBI Taxonomy" id="931529"/>
    <lineage>
        <taxon>Bacteria</taxon>
        <taxon>Pseudomonadati</taxon>
        <taxon>Pseudomonadota</taxon>
        <taxon>Gammaproteobacteria</taxon>
        <taxon>Aeromonadales</taxon>
        <taxon>Aeromonadaceae</taxon>
        <taxon>Aeromonas</taxon>
    </lineage>
</organism>
<dbReference type="RefSeq" id="WP_100859309.1">
    <property type="nucleotide sequence ID" value="NZ_PGCP01000010.1"/>
</dbReference>
<dbReference type="InterPro" id="IPR008517">
    <property type="entry name" value="GNA1162-like"/>
</dbReference>
<gene>
    <name evidence="2" type="ORF">CUC44_07250</name>
</gene>
<proteinExistence type="predicted"/>
<dbReference type="Proteomes" id="UP000232060">
    <property type="component" value="Unassembled WGS sequence"/>
</dbReference>
<evidence type="ECO:0008006" key="4">
    <source>
        <dbReference type="Google" id="ProtNLM"/>
    </source>
</evidence>
<keyword evidence="1" id="KW-0732">Signal</keyword>
<keyword evidence="3" id="KW-1185">Reference proteome</keyword>
<dbReference type="Pfam" id="PF05643">
    <property type="entry name" value="GNA1162-like"/>
    <property type="match status" value="1"/>
</dbReference>
<dbReference type="PROSITE" id="PS51257">
    <property type="entry name" value="PROKAR_LIPOPROTEIN"/>
    <property type="match status" value="1"/>
</dbReference>
<evidence type="ECO:0000256" key="1">
    <source>
        <dbReference type="SAM" id="SignalP"/>
    </source>
</evidence>
<reference evidence="2 3" key="1">
    <citation type="submission" date="2017-11" db="EMBL/GenBank/DDBJ databases">
        <title>Draft genome sequence of environmental isolate Aeromonas lusitania sp. nov. MDC 2473.</title>
        <authorList>
            <person name="Colston S.M."/>
            <person name="Navarro A."/>
            <person name="Martinez-Murcia A.J."/>
            <person name="Graf J."/>
        </authorList>
    </citation>
    <scope>NUCLEOTIDE SEQUENCE [LARGE SCALE GENOMIC DNA]</scope>
    <source>
        <strain evidence="2 3">MDC 2473</strain>
    </source>
</reference>
<feature type="chain" id="PRO_5014999680" description="Lipoprotein" evidence="1">
    <location>
        <begin position="23"/>
        <end position="217"/>
    </location>
</feature>
<comment type="caution">
    <text evidence="2">The sequence shown here is derived from an EMBL/GenBank/DDBJ whole genome shotgun (WGS) entry which is preliminary data.</text>
</comment>
<dbReference type="OrthoDB" id="1014694at2"/>
<accession>A0A2M8HB37</accession>
<protein>
    <recommendedName>
        <fullName evidence="4">Lipoprotein</fullName>
    </recommendedName>
</protein>
<dbReference type="Gene3D" id="3.40.50.10610">
    <property type="entry name" value="ABC-type transport auxiliary lipoprotein component"/>
    <property type="match status" value="1"/>
</dbReference>